<gene>
    <name evidence="12" type="ORF">G8770_08200</name>
</gene>
<comment type="cofactor">
    <cofactor evidence="1">
        <name>biotin</name>
        <dbReference type="ChEBI" id="CHEBI:57586"/>
    </cofactor>
</comment>
<dbReference type="Gene3D" id="3.40.50.20">
    <property type="match status" value="1"/>
</dbReference>
<dbReference type="SUPFAM" id="SSF51230">
    <property type="entry name" value="Single hybrid motif"/>
    <property type="match status" value="1"/>
</dbReference>
<dbReference type="InterPro" id="IPR011763">
    <property type="entry name" value="COA_CT_C"/>
</dbReference>
<protein>
    <submittedName>
        <fullName evidence="12">ATP-grasp domain-containing protein</fullName>
    </submittedName>
</protein>
<accession>A0A9E5JRM8</accession>
<dbReference type="SUPFAM" id="SSF52440">
    <property type="entry name" value="PreATP-grasp domain"/>
    <property type="match status" value="1"/>
</dbReference>
<dbReference type="Gene3D" id="3.30.470.20">
    <property type="entry name" value="ATP-grasp fold, B domain"/>
    <property type="match status" value="1"/>
</dbReference>
<dbReference type="Gene3D" id="3.30.1490.20">
    <property type="entry name" value="ATP-grasp fold, A domain"/>
    <property type="match status" value="1"/>
</dbReference>
<evidence type="ECO:0000313" key="13">
    <source>
        <dbReference type="Proteomes" id="UP000787472"/>
    </source>
</evidence>
<evidence type="ECO:0000313" key="12">
    <source>
        <dbReference type="EMBL" id="NHO65517.1"/>
    </source>
</evidence>
<reference evidence="12" key="1">
    <citation type="submission" date="2020-03" db="EMBL/GenBank/DDBJ databases">
        <authorList>
            <person name="Guo F."/>
        </authorList>
    </citation>
    <scope>NUCLEOTIDE SEQUENCE</scope>
    <source>
        <strain evidence="12">JCM 30134</strain>
    </source>
</reference>
<dbReference type="RefSeq" id="WP_167184547.1">
    <property type="nucleotide sequence ID" value="NZ_JAAONZ010000004.1"/>
</dbReference>
<dbReference type="InterPro" id="IPR005481">
    <property type="entry name" value="BC-like_N"/>
</dbReference>
<dbReference type="InterPro" id="IPR000089">
    <property type="entry name" value="Biotin_lipoyl"/>
</dbReference>
<dbReference type="PROSITE" id="PS50975">
    <property type="entry name" value="ATP_GRASP"/>
    <property type="match status" value="1"/>
</dbReference>
<evidence type="ECO:0000259" key="11">
    <source>
        <dbReference type="PROSITE" id="PS50989"/>
    </source>
</evidence>
<dbReference type="InterPro" id="IPR051602">
    <property type="entry name" value="ACC_Biotin_Carboxylase"/>
</dbReference>
<keyword evidence="5" id="KW-0092">Biotin</keyword>
<keyword evidence="13" id="KW-1185">Reference proteome</keyword>
<dbReference type="PROSITE" id="PS50968">
    <property type="entry name" value="BIOTINYL_LIPOYL"/>
    <property type="match status" value="1"/>
</dbReference>
<evidence type="ECO:0000256" key="5">
    <source>
        <dbReference type="ARBA" id="ARBA00023267"/>
    </source>
</evidence>
<dbReference type="InterPro" id="IPR005479">
    <property type="entry name" value="CPAse_ATP-bd"/>
</dbReference>
<dbReference type="PANTHER" id="PTHR48095">
    <property type="entry name" value="PYRUVATE CARBOXYLASE SUBUNIT A"/>
    <property type="match status" value="1"/>
</dbReference>
<dbReference type="InterPro" id="IPR011054">
    <property type="entry name" value="Rudment_hybrid_motif"/>
</dbReference>
<feature type="domain" description="CoA carboxyltransferase C-terminal" evidence="11">
    <location>
        <begin position="848"/>
        <end position="1095"/>
    </location>
</feature>
<evidence type="ECO:0000256" key="3">
    <source>
        <dbReference type="ARBA" id="ARBA00022741"/>
    </source>
</evidence>
<proteinExistence type="predicted"/>
<dbReference type="Pfam" id="PF00289">
    <property type="entry name" value="Biotin_carb_N"/>
    <property type="match status" value="1"/>
</dbReference>
<dbReference type="EMBL" id="JAAONZ010000004">
    <property type="protein sequence ID" value="NHO65517.1"/>
    <property type="molecule type" value="Genomic_DNA"/>
</dbReference>
<dbReference type="SUPFAM" id="SSF51246">
    <property type="entry name" value="Rudiment single hybrid motif"/>
    <property type="match status" value="1"/>
</dbReference>
<dbReference type="AlphaFoldDB" id="A0A9E5JRM8"/>
<feature type="domain" description="Biotin carboxylation" evidence="10">
    <location>
        <begin position="2"/>
        <end position="460"/>
    </location>
</feature>
<dbReference type="Pfam" id="PF02785">
    <property type="entry name" value="Biotin_carb_C"/>
    <property type="match status" value="1"/>
</dbReference>
<sequence>MNIQRLMIANRGEIAIRIARAASELNMTSVALYSEDDLNALHPRKADEAIPLSGQGVSAYLDIPQIIELARQHRCYAIHPGYGFLSENREFAQACADNGLIFVGPTADTLDALGNKASARALAIHCGVPLLHGTQAAVTLEEAKTFYTNLMETSGSRAAVMIKAIAGGGGRGMRTVHQPGQLEEEFKRCQSEALAAFGQADVYLEQKVVNARHIEIQILGDGQGHVSHFGERECSLQRRHQKLIEVAPSPSISRALREQLCAAAVTLADSLNYRGLGTFEFLIDVDTQLFYFMEANPRVQVEHTVTESVYGVDLVQAQIQVAQGLSLAELHLSQSEIAPPKGFALQARINTESMDCEGNITPSGGEISRFELASGPGIRIDSCGFSGFTSSPYYDSLLAKLIVHSASNEFSDVLRKAERSLRECSIEGIDTNISLLYALLTHPQVASNQISTQFIDEHIRELNLSAHPFKPLYSDSNNTKDNRVPPHPARQEPSVPEHWSGVATPMQAVVVEISVREGDTVLAGQSIAVVEAMKMEHVITAHVSGIVQRIDFQAGDAVSQDAHLLYLEMDHQRAGLSSEEVHINLDYIRPDLQEFFERKAKTEDRARPQAIAKRHQKGLRTARENIADLVDPDSFQEYGSLTIAAQRRRRSLEELIDISPADGLVAGTASINGDLFSEDKSRCLVMSYDYTVFAGTQGAMNHKKTDRMLRLANQQKMPLVFFTEGGGGRPGDTDYPVIAGLDLDTWSSLATLSGQAPIVGITAGRCFAGNAAILGCSDVIIATRDSNIGMAGPAMIEGGGLGSFEATEVGPSDVQAANGVIDILVEDETEAVTAARQYLSYFQGSTPNWEASDQRQLRHLIPENRLRSYDVRSVIESLADVDSTLELRAGFGSGVITSLIRIEGRPLGLIANNSRHLGGAIDTPAADKATRFMKLCDAFDLPLINLCDTPGFMVGPEAEKSAQVRHFSRMFVTAANMDIPVFNIVLRKGYGLGAMAMTGGNFHAGVFTVAWPTGEFGAMGLEGAIRLGFKKELEATATIEERNALFDKLVANAYEKGKAINMASTLEVDEVIDPAESRKWIIRGVKSAAPASPRRGKKLRYIDTW</sequence>
<dbReference type="InterPro" id="IPR013815">
    <property type="entry name" value="ATP_grasp_subdomain_1"/>
</dbReference>
<dbReference type="InterPro" id="IPR011764">
    <property type="entry name" value="Biotin_carboxylation_dom"/>
</dbReference>
<evidence type="ECO:0000256" key="4">
    <source>
        <dbReference type="ARBA" id="ARBA00022840"/>
    </source>
</evidence>
<dbReference type="PROSITE" id="PS00188">
    <property type="entry name" value="BIOTIN"/>
    <property type="match status" value="1"/>
</dbReference>
<dbReference type="GO" id="GO:0005524">
    <property type="term" value="F:ATP binding"/>
    <property type="evidence" value="ECO:0007669"/>
    <property type="project" value="UniProtKB-UniRule"/>
</dbReference>
<dbReference type="SUPFAM" id="SSF56059">
    <property type="entry name" value="Glutathione synthetase ATP-binding domain-like"/>
    <property type="match status" value="1"/>
</dbReference>
<evidence type="ECO:0000259" key="9">
    <source>
        <dbReference type="PROSITE" id="PS50975"/>
    </source>
</evidence>
<evidence type="ECO:0000256" key="2">
    <source>
        <dbReference type="ARBA" id="ARBA00022598"/>
    </source>
</evidence>
<dbReference type="Gene3D" id="2.40.50.100">
    <property type="match status" value="1"/>
</dbReference>
<dbReference type="SMART" id="SM00878">
    <property type="entry name" value="Biotin_carb_C"/>
    <property type="match status" value="1"/>
</dbReference>
<evidence type="ECO:0000256" key="7">
    <source>
        <dbReference type="SAM" id="MobiDB-lite"/>
    </source>
</evidence>
<dbReference type="PROSITE" id="PS50979">
    <property type="entry name" value="BC"/>
    <property type="match status" value="1"/>
</dbReference>
<dbReference type="InterPro" id="IPR034733">
    <property type="entry name" value="AcCoA_carboxyl_beta"/>
</dbReference>
<evidence type="ECO:0000256" key="1">
    <source>
        <dbReference type="ARBA" id="ARBA00001953"/>
    </source>
</evidence>
<organism evidence="12 13">
    <name type="scientific">Pseudomaricurvus hydrocarbonicus</name>
    <dbReference type="NCBI Taxonomy" id="1470433"/>
    <lineage>
        <taxon>Bacteria</taxon>
        <taxon>Pseudomonadati</taxon>
        <taxon>Pseudomonadota</taxon>
        <taxon>Gammaproteobacteria</taxon>
        <taxon>Cellvibrionales</taxon>
        <taxon>Cellvibrionaceae</taxon>
        <taxon>Pseudomaricurvus</taxon>
    </lineage>
</organism>
<dbReference type="InterPro" id="IPR005482">
    <property type="entry name" value="Biotin_COase_C"/>
</dbReference>
<dbReference type="SUPFAM" id="SSF52096">
    <property type="entry name" value="ClpP/crotonase"/>
    <property type="match status" value="2"/>
</dbReference>
<dbReference type="Gene3D" id="3.90.226.10">
    <property type="entry name" value="2-enoyl-CoA Hydratase, Chain A, domain 1"/>
    <property type="match status" value="2"/>
</dbReference>
<dbReference type="Pfam" id="PF00364">
    <property type="entry name" value="Biotin_lipoyl"/>
    <property type="match status" value="1"/>
</dbReference>
<feature type="domain" description="Lipoyl-binding" evidence="8">
    <location>
        <begin position="490"/>
        <end position="568"/>
    </location>
</feature>
<comment type="caution">
    <text evidence="12">The sequence shown here is derived from an EMBL/GenBank/DDBJ whole genome shotgun (WGS) entry which is preliminary data.</text>
</comment>
<dbReference type="PROSITE" id="PS50989">
    <property type="entry name" value="COA_CT_CTER"/>
    <property type="match status" value="1"/>
</dbReference>
<keyword evidence="2" id="KW-0436">Ligase</keyword>
<keyword evidence="4 6" id="KW-0067">ATP-binding</keyword>
<dbReference type="GO" id="GO:0046872">
    <property type="term" value="F:metal ion binding"/>
    <property type="evidence" value="ECO:0007669"/>
    <property type="project" value="InterPro"/>
</dbReference>
<dbReference type="InterPro" id="IPR001882">
    <property type="entry name" value="Biotin_BS"/>
</dbReference>
<dbReference type="InterPro" id="IPR011053">
    <property type="entry name" value="Single_hybrid_motif"/>
</dbReference>
<dbReference type="InterPro" id="IPR011761">
    <property type="entry name" value="ATP-grasp"/>
</dbReference>
<dbReference type="PANTHER" id="PTHR48095:SF5">
    <property type="entry name" value="BLL7292 PROTEIN"/>
    <property type="match status" value="1"/>
</dbReference>
<evidence type="ECO:0000259" key="10">
    <source>
        <dbReference type="PROSITE" id="PS50979"/>
    </source>
</evidence>
<dbReference type="Proteomes" id="UP000787472">
    <property type="component" value="Unassembled WGS sequence"/>
</dbReference>
<dbReference type="PROSITE" id="PS00867">
    <property type="entry name" value="CPSASE_2"/>
    <property type="match status" value="1"/>
</dbReference>
<dbReference type="CDD" id="cd06850">
    <property type="entry name" value="biotinyl_domain"/>
    <property type="match status" value="1"/>
</dbReference>
<feature type="region of interest" description="Disordered" evidence="7">
    <location>
        <begin position="474"/>
        <end position="498"/>
    </location>
</feature>
<dbReference type="GO" id="GO:0016874">
    <property type="term" value="F:ligase activity"/>
    <property type="evidence" value="ECO:0007669"/>
    <property type="project" value="UniProtKB-KW"/>
</dbReference>
<dbReference type="InterPro" id="IPR029045">
    <property type="entry name" value="ClpP/crotonase-like_dom_sf"/>
</dbReference>
<evidence type="ECO:0000256" key="6">
    <source>
        <dbReference type="PROSITE-ProRule" id="PRU00409"/>
    </source>
</evidence>
<keyword evidence="3 6" id="KW-0547">Nucleotide-binding</keyword>
<evidence type="ECO:0000259" key="8">
    <source>
        <dbReference type="PROSITE" id="PS50968"/>
    </source>
</evidence>
<feature type="domain" description="ATP-grasp" evidence="9">
    <location>
        <begin position="120"/>
        <end position="323"/>
    </location>
</feature>
<dbReference type="Pfam" id="PF01039">
    <property type="entry name" value="Carboxyl_trans"/>
    <property type="match status" value="1"/>
</dbReference>
<name>A0A9E5JRM8_9GAMM</name>
<dbReference type="Pfam" id="PF02786">
    <property type="entry name" value="CPSase_L_D2"/>
    <property type="match status" value="1"/>
</dbReference>
<dbReference type="InterPro" id="IPR016185">
    <property type="entry name" value="PreATP-grasp_dom_sf"/>
</dbReference>